<dbReference type="SUPFAM" id="SSF46785">
    <property type="entry name" value="Winged helix' DNA-binding domain"/>
    <property type="match status" value="1"/>
</dbReference>
<keyword evidence="2" id="KW-0129">CBS domain</keyword>
<name>A0A0A8X7A7_MESS1</name>
<sequence>MVSSIKLTKRQEEIVQIVKEDGPITGEQIAEKLKLTRATLRPDLAILTMAGSLEARPRVGYFFNKDRERLFEPTEFLNLKVNDYKGHPIVVQKSSSVYDAIVQMFLEDVGTLYAVDSESCLAGVISRKDLLRAAIGNKNLEDLPVSVIMTRMPNIITVNPEETLVQAAKKLVTNRIDSLPVVRELKHKPDSYEVIGRITKTTITKVYLEIAEQKSV</sequence>
<protein>
    <submittedName>
        <fullName evidence="4">CBS domain protein, lmo1865 homolog</fullName>
    </submittedName>
</protein>
<dbReference type="Gene3D" id="1.10.10.10">
    <property type="entry name" value="Winged helix-like DNA-binding domain superfamily/Winged helix DNA-binding domain"/>
    <property type="match status" value="1"/>
</dbReference>
<comment type="caution">
    <text evidence="4">The sequence shown here is derived from an EMBL/GenBank/DDBJ whole genome shotgun (WGS) entry which is preliminary data.</text>
</comment>
<dbReference type="EMBL" id="BASE01000044">
    <property type="protein sequence ID" value="GAM14026.1"/>
    <property type="molecule type" value="Genomic_DNA"/>
</dbReference>
<feature type="domain" description="CBS" evidence="3">
    <location>
        <begin position="149"/>
        <end position="215"/>
    </location>
</feature>
<dbReference type="STRING" id="1321606.SAMD00020551_2173"/>
<dbReference type="Pfam" id="PF00571">
    <property type="entry name" value="CBS"/>
    <property type="match status" value="2"/>
</dbReference>
<dbReference type="InterPro" id="IPR046342">
    <property type="entry name" value="CBS_dom_sf"/>
</dbReference>
<dbReference type="PANTHER" id="PTHR48108:SF32">
    <property type="entry name" value="TRANSCRIPTIONAL REPRESSOR CCPN"/>
    <property type="match status" value="1"/>
</dbReference>
<dbReference type="InterPro" id="IPR051462">
    <property type="entry name" value="CBS_domain-containing"/>
</dbReference>
<dbReference type="SUPFAM" id="SSF54631">
    <property type="entry name" value="CBS-domain pair"/>
    <property type="match status" value="1"/>
</dbReference>
<dbReference type="InterPro" id="IPR036390">
    <property type="entry name" value="WH_DNA-bd_sf"/>
</dbReference>
<dbReference type="InterPro" id="IPR000644">
    <property type="entry name" value="CBS_dom"/>
</dbReference>
<feature type="domain" description="CBS" evidence="3">
    <location>
        <begin position="81"/>
        <end position="143"/>
    </location>
</feature>
<accession>A0A0A8X7A7</accession>
<proteinExistence type="predicted"/>
<dbReference type="FunFam" id="1.10.10.10:FF:000257">
    <property type="entry name" value="Transcriptional repressor CcpN"/>
    <property type="match status" value="1"/>
</dbReference>
<dbReference type="PIRSF" id="PIRSF026546">
    <property type="entry name" value="UCP026546_CBS_YqzB"/>
    <property type="match status" value="1"/>
</dbReference>
<dbReference type="InterPro" id="IPR036388">
    <property type="entry name" value="WH-like_DNA-bd_sf"/>
</dbReference>
<keyword evidence="1" id="KW-0677">Repeat</keyword>
<dbReference type="AlphaFoldDB" id="A0A0A8X7A7"/>
<dbReference type="Pfam" id="PF08279">
    <property type="entry name" value="HTH_11"/>
    <property type="match status" value="1"/>
</dbReference>
<dbReference type="InterPro" id="IPR016842">
    <property type="entry name" value="UCP026546_HTH-CBS"/>
</dbReference>
<reference evidence="4 5" key="1">
    <citation type="submission" date="2013-06" db="EMBL/GenBank/DDBJ databases">
        <title>Whole genome shotgun sequence of Bacillus selenatarsenatis SF-1.</title>
        <authorList>
            <person name="Kuroda M."/>
            <person name="Sei K."/>
            <person name="Yamashita M."/>
            <person name="Ike M."/>
        </authorList>
    </citation>
    <scope>NUCLEOTIDE SEQUENCE [LARGE SCALE GENOMIC DNA]</scope>
    <source>
        <strain evidence="4 5">SF-1</strain>
    </source>
</reference>
<evidence type="ECO:0000256" key="1">
    <source>
        <dbReference type="ARBA" id="ARBA00022737"/>
    </source>
</evidence>
<dbReference type="InterPro" id="IPR013196">
    <property type="entry name" value="HTH_11"/>
</dbReference>
<evidence type="ECO:0000256" key="2">
    <source>
        <dbReference type="PROSITE-ProRule" id="PRU00703"/>
    </source>
</evidence>
<keyword evidence="5" id="KW-1185">Reference proteome</keyword>
<gene>
    <name evidence="4" type="ORF">SAMD00020551_2173</name>
</gene>
<dbReference type="PROSITE" id="PS51371">
    <property type="entry name" value="CBS"/>
    <property type="match status" value="2"/>
</dbReference>
<dbReference type="Proteomes" id="UP000031014">
    <property type="component" value="Unassembled WGS sequence"/>
</dbReference>
<evidence type="ECO:0000313" key="4">
    <source>
        <dbReference type="EMBL" id="GAM14026.1"/>
    </source>
</evidence>
<dbReference type="Gene3D" id="3.10.580.10">
    <property type="entry name" value="CBS-domain"/>
    <property type="match status" value="1"/>
</dbReference>
<dbReference type="CDD" id="cd04617">
    <property type="entry name" value="CBS_pair_CcpN"/>
    <property type="match status" value="1"/>
</dbReference>
<dbReference type="SMART" id="SM00116">
    <property type="entry name" value="CBS"/>
    <property type="match status" value="2"/>
</dbReference>
<organism evidence="4 5">
    <name type="scientific">Mesobacillus selenatarsenatis (strain DSM 18680 / JCM 14380 / FERM P-15431 / SF-1)</name>
    <dbReference type="NCBI Taxonomy" id="1321606"/>
    <lineage>
        <taxon>Bacteria</taxon>
        <taxon>Bacillati</taxon>
        <taxon>Bacillota</taxon>
        <taxon>Bacilli</taxon>
        <taxon>Bacillales</taxon>
        <taxon>Bacillaceae</taxon>
        <taxon>Mesobacillus</taxon>
    </lineage>
</organism>
<evidence type="ECO:0000313" key="5">
    <source>
        <dbReference type="Proteomes" id="UP000031014"/>
    </source>
</evidence>
<dbReference type="PANTHER" id="PTHR48108">
    <property type="entry name" value="CBS DOMAIN-CONTAINING PROTEIN CBSX2, CHLOROPLASTIC"/>
    <property type="match status" value="1"/>
</dbReference>
<evidence type="ECO:0000259" key="3">
    <source>
        <dbReference type="PROSITE" id="PS51371"/>
    </source>
</evidence>